<evidence type="ECO:0000256" key="4">
    <source>
        <dbReference type="ARBA" id="ARBA00023136"/>
    </source>
</evidence>
<feature type="transmembrane region" description="Helical" evidence="5">
    <location>
        <begin position="92"/>
        <end position="123"/>
    </location>
</feature>
<evidence type="ECO:0000256" key="3">
    <source>
        <dbReference type="ARBA" id="ARBA00022989"/>
    </source>
</evidence>
<proteinExistence type="predicted"/>
<dbReference type="RefSeq" id="WP_290198213.1">
    <property type="nucleotide sequence ID" value="NZ_CP047654.1"/>
</dbReference>
<evidence type="ECO:0000256" key="1">
    <source>
        <dbReference type="ARBA" id="ARBA00004141"/>
    </source>
</evidence>
<keyword evidence="4 5" id="KW-0472">Membrane</keyword>
<evidence type="ECO:0000256" key="2">
    <source>
        <dbReference type="ARBA" id="ARBA00022692"/>
    </source>
</evidence>
<protein>
    <submittedName>
        <fullName evidence="7">TM2 domain-containing membrane protein YozV</fullName>
    </submittedName>
</protein>
<keyword evidence="8" id="KW-1185">Reference proteome</keyword>
<organism evidence="7 8">
    <name type="scientific">Corynebacterium guangdongense</name>
    <dbReference type="NCBI Taxonomy" id="1783348"/>
    <lineage>
        <taxon>Bacteria</taxon>
        <taxon>Bacillati</taxon>
        <taxon>Actinomycetota</taxon>
        <taxon>Actinomycetes</taxon>
        <taxon>Mycobacteriales</taxon>
        <taxon>Corynebacteriaceae</taxon>
        <taxon>Corynebacterium</taxon>
    </lineage>
</organism>
<evidence type="ECO:0000313" key="7">
    <source>
        <dbReference type="EMBL" id="MDR7329253.1"/>
    </source>
</evidence>
<gene>
    <name evidence="7" type="ORF">J2S39_000929</name>
</gene>
<dbReference type="InterPro" id="IPR007829">
    <property type="entry name" value="TM2"/>
</dbReference>
<feature type="domain" description="TM2" evidence="6">
    <location>
        <begin position="55"/>
        <end position="104"/>
    </location>
</feature>
<comment type="subcellular location">
    <subcellularLocation>
        <location evidence="1">Membrane</location>
        <topology evidence="1">Multi-pass membrane protein</topology>
    </subcellularLocation>
</comment>
<evidence type="ECO:0000313" key="8">
    <source>
        <dbReference type="Proteomes" id="UP001180840"/>
    </source>
</evidence>
<dbReference type="Pfam" id="PF05154">
    <property type="entry name" value="TM2"/>
    <property type="match status" value="1"/>
</dbReference>
<accession>A0ABU1ZZD7</accession>
<evidence type="ECO:0000256" key="5">
    <source>
        <dbReference type="SAM" id="Phobius"/>
    </source>
</evidence>
<dbReference type="EMBL" id="JAVDXZ010000001">
    <property type="protein sequence ID" value="MDR7329253.1"/>
    <property type="molecule type" value="Genomic_DNA"/>
</dbReference>
<keyword evidence="2 5" id="KW-0812">Transmembrane</keyword>
<keyword evidence="3 5" id="KW-1133">Transmembrane helix</keyword>
<dbReference type="Proteomes" id="UP001180840">
    <property type="component" value="Unassembled WGS sequence"/>
</dbReference>
<sequence>MSTPFGNDNQVFYDKDGLPIPPPFHPADRTYPAPGPHYAPMPGRPTVTSPQFVSEKSQVVAALLAFFLGTLGVHNFYLGYTRKGVTQLLLTVVGWLTSLLLIGFVFLAVVGVWALIEFILILLRSGAMGRDARGLPLN</sequence>
<name>A0ABU1ZZD7_9CORY</name>
<reference evidence="7" key="1">
    <citation type="submission" date="2023-07" db="EMBL/GenBank/DDBJ databases">
        <title>Sequencing the genomes of 1000 actinobacteria strains.</title>
        <authorList>
            <person name="Klenk H.-P."/>
        </authorList>
    </citation>
    <scope>NUCLEOTIDE SEQUENCE</scope>
    <source>
        <strain evidence="7">DSM 107476</strain>
    </source>
</reference>
<comment type="caution">
    <text evidence="7">The sequence shown here is derived from an EMBL/GenBank/DDBJ whole genome shotgun (WGS) entry which is preliminary data.</text>
</comment>
<feature type="transmembrane region" description="Helical" evidence="5">
    <location>
        <begin position="59"/>
        <end position="80"/>
    </location>
</feature>
<evidence type="ECO:0000259" key="6">
    <source>
        <dbReference type="Pfam" id="PF05154"/>
    </source>
</evidence>